<dbReference type="Proteomes" id="UP000030661">
    <property type="component" value="Unassembled WGS sequence"/>
</dbReference>
<evidence type="ECO:0000256" key="2">
    <source>
        <dbReference type="ARBA" id="ARBA00012438"/>
    </source>
</evidence>
<keyword evidence="4" id="KW-0418">Kinase</keyword>
<dbReference type="AlphaFoldDB" id="A0A081C6B3"/>
<evidence type="ECO:0000313" key="5">
    <source>
        <dbReference type="Proteomes" id="UP000030661"/>
    </source>
</evidence>
<dbReference type="PANTHER" id="PTHR43065">
    <property type="entry name" value="SENSOR HISTIDINE KINASE"/>
    <property type="match status" value="1"/>
</dbReference>
<evidence type="ECO:0000259" key="3">
    <source>
        <dbReference type="PROSITE" id="PS50109"/>
    </source>
</evidence>
<feature type="domain" description="Histidine kinase" evidence="3">
    <location>
        <begin position="1"/>
        <end position="62"/>
    </location>
</feature>
<protein>
    <recommendedName>
        <fullName evidence="2">histidine kinase</fullName>
        <ecNumber evidence="2">2.7.13.3</ecNumber>
    </recommendedName>
</protein>
<keyword evidence="5" id="KW-1185">Reference proteome</keyword>
<dbReference type="STRING" id="1499967.U27_00009"/>
<accession>A0A081C6B3</accession>
<dbReference type="InterPro" id="IPR005467">
    <property type="entry name" value="His_kinase_dom"/>
</dbReference>
<evidence type="ECO:0000313" key="4">
    <source>
        <dbReference type="EMBL" id="GAK60118.1"/>
    </source>
</evidence>
<dbReference type="SUPFAM" id="SSF55874">
    <property type="entry name" value="ATPase domain of HSP90 chaperone/DNA topoisomerase II/histidine kinase"/>
    <property type="match status" value="1"/>
</dbReference>
<dbReference type="GO" id="GO:0004673">
    <property type="term" value="F:protein histidine kinase activity"/>
    <property type="evidence" value="ECO:0007669"/>
    <property type="project" value="UniProtKB-EC"/>
</dbReference>
<dbReference type="EC" id="2.7.13.3" evidence="2"/>
<dbReference type="HOGENOM" id="CLU_2714137_0_0_0"/>
<keyword evidence="4" id="KW-0808">Transferase</keyword>
<gene>
    <name evidence="4" type="ORF">U27_00009</name>
</gene>
<dbReference type="PRINTS" id="PR00344">
    <property type="entry name" value="BCTRLSENSOR"/>
</dbReference>
<name>A0A081C6B3_VECG1</name>
<comment type="catalytic activity">
    <reaction evidence="1">
        <text>ATP + protein L-histidine = ADP + protein N-phospho-L-histidine.</text>
        <dbReference type="EC" id="2.7.13.3"/>
    </reaction>
</comment>
<evidence type="ECO:0000256" key="1">
    <source>
        <dbReference type="ARBA" id="ARBA00000085"/>
    </source>
</evidence>
<dbReference type="PANTHER" id="PTHR43065:SF42">
    <property type="entry name" value="TWO-COMPONENT SENSOR PPRA"/>
    <property type="match status" value="1"/>
</dbReference>
<dbReference type="eggNOG" id="COG3852">
    <property type="taxonomic scope" value="Bacteria"/>
</dbReference>
<dbReference type="InterPro" id="IPR004358">
    <property type="entry name" value="Sig_transdc_His_kin-like_C"/>
</dbReference>
<dbReference type="EMBL" id="DF820472">
    <property type="protein sequence ID" value="GAK60118.1"/>
    <property type="molecule type" value="Genomic_DNA"/>
</dbReference>
<proteinExistence type="predicted"/>
<dbReference type="Gene3D" id="3.30.565.10">
    <property type="entry name" value="Histidine kinase-like ATPase, C-terminal domain"/>
    <property type="match status" value="1"/>
</dbReference>
<dbReference type="InterPro" id="IPR003594">
    <property type="entry name" value="HATPase_dom"/>
</dbReference>
<organism evidence="4">
    <name type="scientific">Vecturithrix granuli</name>
    <dbReference type="NCBI Taxonomy" id="1499967"/>
    <lineage>
        <taxon>Bacteria</taxon>
        <taxon>Candidatus Moduliflexota</taxon>
        <taxon>Candidatus Vecturitrichia</taxon>
        <taxon>Candidatus Vecturitrichales</taxon>
        <taxon>Candidatus Vecturitrichaceae</taxon>
        <taxon>Candidatus Vecturithrix</taxon>
    </lineage>
</organism>
<sequence length="72" mass="7990">MDEPIRRRVFEPFFTAKEPGVGMGLGLLVAYMIITQNYKGLIEVASTPGKGTCFTIRLPLTSQLGKMDRGRD</sequence>
<dbReference type="Pfam" id="PF02518">
    <property type="entry name" value="HATPase_c"/>
    <property type="match status" value="1"/>
</dbReference>
<reference evidence="4" key="1">
    <citation type="journal article" date="2015" name="PeerJ">
        <title>First genomic representation of candidate bacterial phylum KSB3 points to enhanced environmental sensing as a trigger of wastewater bulking.</title>
        <authorList>
            <person name="Sekiguchi Y."/>
            <person name="Ohashi A."/>
            <person name="Parks D.H."/>
            <person name="Yamauchi T."/>
            <person name="Tyson G.W."/>
            <person name="Hugenholtz P."/>
        </authorList>
    </citation>
    <scope>NUCLEOTIDE SEQUENCE [LARGE SCALE GENOMIC DNA]</scope>
</reference>
<dbReference type="InterPro" id="IPR036890">
    <property type="entry name" value="HATPase_C_sf"/>
</dbReference>
<dbReference type="PROSITE" id="PS50109">
    <property type="entry name" value="HIS_KIN"/>
    <property type="match status" value="1"/>
</dbReference>